<name>A0ABS4SYD3_9PROT</name>
<dbReference type="RefSeq" id="WP_209773084.1">
    <property type="nucleotide sequence ID" value="NZ_JAGINP010000038.1"/>
</dbReference>
<reference evidence="1 2" key="1">
    <citation type="submission" date="2021-03" db="EMBL/GenBank/DDBJ databases">
        <title>Genomic Encyclopedia of Type Strains, Phase III (KMG-III): the genomes of soil and plant-associated and newly described type strains.</title>
        <authorList>
            <person name="Whitman W."/>
        </authorList>
    </citation>
    <scope>NUCLEOTIDE SEQUENCE [LARGE SCALE GENOMIC DNA]</scope>
    <source>
        <strain evidence="1 2">IMMIB AFH-6</strain>
    </source>
</reference>
<sequence length="173" mass="18636">MEELIHVLRAAARSVRADLDRWEADRIDRLSKMDPVLVDWSAGPEAGSGAGPRIGDDWDLNIEIAPEDAGGTGRPAHVSIPMLALFRPMALRMTKLTLELPVVVEEHPSPDDPNDTVLSLGAAEGAPQNAKLFRLALELVEDGTVDVSLEGQLLDSFKDDAGEGAKEGGHEQR</sequence>
<organism evidence="1 2">
    <name type="scientific">Azospirillum rugosum</name>
    <dbReference type="NCBI Taxonomy" id="416170"/>
    <lineage>
        <taxon>Bacteria</taxon>
        <taxon>Pseudomonadati</taxon>
        <taxon>Pseudomonadota</taxon>
        <taxon>Alphaproteobacteria</taxon>
        <taxon>Rhodospirillales</taxon>
        <taxon>Azospirillaceae</taxon>
        <taxon>Azospirillum</taxon>
    </lineage>
</organism>
<proteinExistence type="predicted"/>
<dbReference type="EMBL" id="JAGINP010000038">
    <property type="protein sequence ID" value="MBP2297007.1"/>
    <property type="molecule type" value="Genomic_DNA"/>
</dbReference>
<dbReference type="Proteomes" id="UP000781958">
    <property type="component" value="Unassembled WGS sequence"/>
</dbReference>
<keyword evidence="2" id="KW-1185">Reference proteome</keyword>
<accession>A0ABS4SYD3</accession>
<protein>
    <submittedName>
        <fullName evidence="1">Uncharacterized protein</fullName>
    </submittedName>
</protein>
<evidence type="ECO:0000313" key="1">
    <source>
        <dbReference type="EMBL" id="MBP2297007.1"/>
    </source>
</evidence>
<comment type="caution">
    <text evidence="1">The sequence shown here is derived from an EMBL/GenBank/DDBJ whole genome shotgun (WGS) entry which is preliminary data.</text>
</comment>
<gene>
    <name evidence="1" type="ORF">J2851_006826</name>
</gene>
<evidence type="ECO:0000313" key="2">
    <source>
        <dbReference type="Proteomes" id="UP000781958"/>
    </source>
</evidence>